<name>A0A1Y1ZZ95_9PLEO</name>
<dbReference type="Proteomes" id="UP000193144">
    <property type="component" value="Unassembled WGS sequence"/>
</dbReference>
<gene>
    <name evidence="3" type="ORF">BCR34DRAFT_170885</name>
</gene>
<feature type="compositionally biased region" description="Low complexity" evidence="2">
    <location>
        <begin position="96"/>
        <end position="107"/>
    </location>
</feature>
<feature type="region of interest" description="Disordered" evidence="2">
    <location>
        <begin position="1"/>
        <end position="39"/>
    </location>
</feature>
<dbReference type="EMBL" id="MCFA01000024">
    <property type="protein sequence ID" value="ORY15591.1"/>
    <property type="molecule type" value="Genomic_DNA"/>
</dbReference>
<feature type="region of interest" description="Disordered" evidence="2">
    <location>
        <begin position="411"/>
        <end position="445"/>
    </location>
</feature>
<feature type="compositionally biased region" description="Low complexity" evidence="2">
    <location>
        <begin position="150"/>
        <end position="165"/>
    </location>
</feature>
<evidence type="ECO:0000256" key="1">
    <source>
        <dbReference type="SAM" id="Coils"/>
    </source>
</evidence>
<evidence type="ECO:0000313" key="3">
    <source>
        <dbReference type="EMBL" id="ORY15591.1"/>
    </source>
</evidence>
<evidence type="ECO:0000256" key="2">
    <source>
        <dbReference type="SAM" id="MobiDB-lite"/>
    </source>
</evidence>
<feature type="coiled-coil region" evidence="1">
    <location>
        <begin position="481"/>
        <end position="529"/>
    </location>
</feature>
<feature type="coiled-coil region" evidence="1">
    <location>
        <begin position="563"/>
        <end position="590"/>
    </location>
</feature>
<evidence type="ECO:0000313" key="4">
    <source>
        <dbReference type="Proteomes" id="UP000193144"/>
    </source>
</evidence>
<sequence>MSSPLGNGGVDPFSGPSPPSTLRAKKSPHDELSNYGDDYSVFSLDTSDTRSLYSTAEGRRYRKPTEVSNLKVRRDVKIKSEIIPSPKDGKPIVRRTATTDSPASSSPKDLWKPAGTPPDVAARDPVLRRTSSNSFSSFMARRNSGARTPTASSSVGSLTPSSTPTRARSFYLPPKNDTTTKLARRRSTHYPSPLSASEGTIDPKKLGRLSAEMSGIRLEHPPDRKTPTATADDDSRAKTLRWRKGVGSYHGINSPPPELADDVNVTESSYGYKSPSREVAKGYFDTPHRQSSAPEMVRSRQWQPGGHLVSSTSSESGVSNKENEPDNLSRVSKSPIQSASPTLNLLEPHTNKSSDPSSDSSVEIPETIIPRPAFEHRRTLSLRDNTYVRTLEGQIQSLKLALAATKQALQDQEARHQEEVSSLSSKPSTPIRSPPARIASSTSSDEYDSQWQKMYEDKCHEFAKLHHDMENLRHELRENYAPDLKKQVKKLQQDLQDTRDIVHSFEHELQTSRFEAETLRQENQVLKERHDAEGVSIDKFQAEISSAAREYYSAVPHEQRDEVEYLQQKTTDLERQIKESQHEAVRLTTRRPPFSQFPDPYDHDQDDDPNYGIPYPTFGTLYHTHTPRQPNYTTASETVARHEILAQVSKTQKSTRQNEDALRQLVEKARKHVMGKHYPPNQPGYEGVRRLDEWERWHTDEWLSEEVAGEEDRSEAKRVGLLG</sequence>
<organism evidence="3 4">
    <name type="scientific">Clohesyomyces aquaticus</name>
    <dbReference type="NCBI Taxonomy" id="1231657"/>
    <lineage>
        <taxon>Eukaryota</taxon>
        <taxon>Fungi</taxon>
        <taxon>Dikarya</taxon>
        <taxon>Ascomycota</taxon>
        <taxon>Pezizomycotina</taxon>
        <taxon>Dothideomycetes</taxon>
        <taxon>Pleosporomycetidae</taxon>
        <taxon>Pleosporales</taxon>
        <taxon>Lindgomycetaceae</taxon>
        <taxon>Clohesyomyces</taxon>
    </lineage>
</organism>
<protein>
    <submittedName>
        <fullName evidence="3">Uncharacterized protein</fullName>
    </submittedName>
</protein>
<keyword evidence="1" id="KW-0175">Coiled coil</keyword>
<reference evidence="3 4" key="1">
    <citation type="submission" date="2016-07" db="EMBL/GenBank/DDBJ databases">
        <title>Pervasive Adenine N6-methylation of Active Genes in Fungi.</title>
        <authorList>
            <consortium name="DOE Joint Genome Institute"/>
            <person name="Mondo S.J."/>
            <person name="Dannebaum R.O."/>
            <person name="Kuo R.C."/>
            <person name="Labutti K."/>
            <person name="Haridas S."/>
            <person name="Kuo A."/>
            <person name="Salamov A."/>
            <person name="Ahrendt S.R."/>
            <person name="Lipzen A."/>
            <person name="Sullivan W."/>
            <person name="Andreopoulos W.B."/>
            <person name="Clum A."/>
            <person name="Lindquist E."/>
            <person name="Daum C."/>
            <person name="Ramamoorthy G.K."/>
            <person name="Gryganskyi A."/>
            <person name="Culley D."/>
            <person name="Magnuson J.K."/>
            <person name="James T.Y."/>
            <person name="O'Malley M.A."/>
            <person name="Stajich J.E."/>
            <person name="Spatafora J.W."/>
            <person name="Visel A."/>
            <person name="Grigoriev I.V."/>
        </authorList>
    </citation>
    <scope>NUCLEOTIDE SEQUENCE [LARGE SCALE GENOMIC DNA]</scope>
    <source>
        <strain evidence="3 4">CBS 115471</strain>
    </source>
</reference>
<dbReference type="OrthoDB" id="3801501at2759"/>
<feature type="compositionally biased region" description="Polar residues" evidence="2">
    <location>
        <begin position="329"/>
        <end position="343"/>
    </location>
</feature>
<feature type="compositionally biased region" description="Low complexity" evidence="2">
    <location>
        <begin position="310"/>
        <end position="319"/>
    </location>
</feature>
<keyword evidence="4" id="KW-1185">Reference proteome</keyword>
<feature type="region of interest" description="Disordered" evidence="2">
    <location>
        <begin position="78"/>
        <end position="370"/>
    </location>
</feature>
<feature type="compositionally biased region" description="Polar residues" evidence="2">
    <location>
        <begin position="420"/>
        <end position="431"/>
    </location>
</feature>
<accession>A0A1Y1ZZ95</accession>
<feature type="compositionally biased region" description="Basic and acidic residues" evidence="2">
    <location>
        <begin position="217"/>
        <end position="226"/>
    </location>
</feature>
<proteinExistence type="predicted"/>
<comment type="caution">
    <text evidence="3">The sequence shown here is derived from an EMBL/GenBank/DDBJ whole genome shotgun (WGS) entry which is preliminary data.</text>
</comment>
<dbReference type="AlphaFoldDB" id="A0A1Y1ZZ95"/>